<sequence length="280" mass="30517">MASSFRTLLPTARSAARLQPRAAPLRTLSTAPHLQGSSHASTSRHQLSSTVPHQSLRRTRQHAANFSSSSRAFAAASETQKACPTCHAANPPEALVCQDAKCGALQVVPPGVSPWQLLGVERGAAHGWQVDLPALKQAWRKCMGAAHPDRARNGGEHQIRLAEAQSSALNKAYETLRSPLLRAHWLLEDLGADVPAEDEGVDDAELLMEVMELREALDEASSSEAVDEVREQNEAHIERTIQQLGEAFAAEPVDIQAAREGSVRLRYWLNIEKAAKERLD</sequence>
<comment type="similarity">
    <text evidence="1">Belongs to the HscB family.</text>
</comment>
<reference evidence="5 6" key="1">
    <citation type="journal article" date="2018" name="Mol. Biol. Evol.">
        <title>Broad Genomic Sampling Reveals a Smut Pathogenic Ancestry of the Fungal Clade Ustilaginomycotina.</title>
        <authorList>
            <person name="Kijpornyongpan T."/>
            <person name="Mondo S.J."/>
            <person name="Barry K."/>
            <person name="Sandor L."/>
            <person name="Lee J."/>
            <person name="Lipzen A."/>
            <person name="Pangilinan J."/>
            <person name="LaButti K."/>
            <person name="Hainaut M."/>
            <person name="Henrissat B."/>
            <person name="Grigoriev I.V."/>
            <person name="Spatafora J.W."/>
            <person name="Aime M.C."/>
        </authorList>
    </citation>
    <scope>NUCLEOTIDE SEQUENCE [LARGE SCALE GENOMIC DNA]</scope>
    <source>
        <strain evidence="5 6">MCA 4186</strain>
    </source>
</reference>
<dbReference type="SMART" id="SM00271">
    <property type="entry name" value="DnaJ"/>
    <property type="match status" value="1"/>
</dbReference>
<gene>
    <name evidence="5" type="ORF">FA09DRAFT_332807</name>
</gene>
<dbReference type="OrthoDB" id="448954at2759"/>
<accession>A0A316YYZ9</accession>
<dbReference type="CDD" id="cd06257">
    <property type="entry name" value="DnaJ"/>
    <property type="match status" value="1"/>
</dbReference>
<feature type="compositionally biased region" description="Polar residues" evidence="3">
    <location>
        <begin position="27"/>
        <end position="53"/>
    </location>
</feature>
<dbReference type="InterPro" id="IPR004640">
    <property type="entry name" value="HscB"/>
</dbReference>
<dbReference type="GeneID" id="37271150"/>
<dbReference type="STRING" id="58919.A0A316YYZ9"/>
<dbReference type="GO" id="GO:0051087">
    <property type="term" value="F:protein-folding chaperone binding"/>
    <property type="evidence" value="ECO:0007669"/>
    <property type="project" value="InterPro"/>
</dbReference>
<proteinExistence type="inferred from homology"/>
<evidence type="ECO:0000256" key="1">
    <source>
        <dbReference type="ARBA" id="ARBA00010476"/>
    </source>
</evidence>
<feature type="region of interest" description="Disordered" evidence="3">
    <location>
        <begin position="1"/>
        <end position="70"/>
    </location>
</feature>
<organism evidence="5 6">
    <name type="scientific">Tilletiopsis washingtonensis</name>
    <dbReference type="NCBI Taxonomy" id="58919"/>
    <lineage>
        <taxon>Eukaryota</taxon>
        <taxon>Fungi</taxon>
        <taxon>Dikarya</taxon>
        <taxon>Basidiomycota</taxon>
        <taxon>Ustilaginomycotina</taxon>
        <taxon>Exobasidiomycetes</taxon>
        <taxon>Entylomatales</taxon>
        <taxon>Entylomatales incertae sedis</taxon>
        <taxon>Tilletiopsis</taxon>
    </lineage>
</organism>
<evidence type="ECO:0000313" key="5">
    <source>
        <dbReference type="EMBL" id="PWN94690.1"/>
    </source>
</evidence>
<evidence type="ECO:0000256" key="2">
    <source>
        <dbReference type="ARBA" id="ARBA00023186"/>
    </source>
</evidence>
<feature type="domain" description="J" evidence="4">
    <location>
        <begin position="113"/>
        <end position="191"/>
    </location>
</feature>
<keyword evidence="6" id="KW-1185">Reference proteome</keyword>
<dbReference type="GO" id="GO:0005739">
    <property type="term" value="C:mitochondrion"/>
    <property type="evidence" value="ECO:0007669"/>
    <property type="project" value="TreeGrafter"/>
</dbReference>
<dbReference type="GO" id="GO:0044571">
    <property type="term" value="P:[2Fe-2S] cluster assembly"/>
    <property type="evidence" value="ECO:0007669"/>
    <property type="project" value="InterPro"/>
</dbReference>
<feature type="compositionally biased region" description="Low complexity" evidence="3">
    <location>
        <begin position="12"/>
        <end position="26"/>
    </location>
</feature>
<dbReference type="SUPFAM" id="SSF47144">
    <property type="entry name" value="HSC20 (HSCB), C-terminal oligomerisation domain"/>
    <property type="match status" value="1"/>
</dbReference>
<dbReference type="GO" id="GO:0051259">
    <property type="term" value="P:protein complex oligomerization"/>
    <property type="evidence" value="ECO:0007669"/>
    <property type="project" value="InterPro"/>
</dbReference>
<protein>
    <recommendedName>
        <fullName evidence="4">J domain-containing protein</fullName>
    </recommendedName>
</protein>
<evidence type="ECO:0000313" key="6">
    <source>
        <dbReference type="Proteomes" id="UP000245946"/>
    </source>
</evidence>
<dbReference type="InterPro" id="IPR001623">
    <property type="entry name" value="DnaJ_domain"/>
</dbReference>
<evidence type="ECO:0000256" key="3">
    <source>
        <dbReference type="SAM" id="MobiDB-lite"/>
    </source>
</evidence>
<dbReference type="Pfam" id="PF07743">
    <property type="entry name" value="HSCB_C"/>
    <property type="match status" value="1"/>
</dbReference>
<dbReference type="EMBL" id="KZ819310">
    <property type="protein sequence ID" value="PWN94690.1"/>
    <property type="molecule type" value="Genomic_DNA"/>
</dbReference>
<dbReference type="Gene3D" id="1.10.287.110">
    <property type="entry name" value="DnaJ domain"/>
    <property type="match status" value="1"/>
</dbReference>
<dbReference type="PANTHER" id="PTHR14021">
    <property type="entry name" value="IRON-SULFUR CLUSTER CO-CHAPERONE PROTEIN HSCB"/>
    <property type="match status" value="1"/>
</dbReference>
<evidence type="ECO:0000259" key="4">
    <source>
        <dbReference type="PROSITE" id="PS50076"/>
    </source>
</evidence>
<name>A0A316YYZ9_9BASI</name>
<dbReference type="InterPro" id="IPR036869">
    <property type="entry name" value="J_dom_sf"/>
</dbReference>
<dbReference type="RefSeq" id="XP_025594969.1">
    <property type="nucleotide sequence ID" value="XM_025743606.1"/>
</dbReference>
<dbReference type="AlphaFoldDB" id="A0A316YYZ9"/>
<dbReference type="Proteomes" id="UP000245946">
    <property type="component" value="Unassembled WGS sequence"/>
</dbReference>
<dbReference type="GO" id="GO:0001671">
    <property type="term" value="F:ATPase activator activity"/>
    <property type="evidence" value="ECO:0007669"/>
    <property type="project" value="InterPro"/>
</dbReference>
<dbReference type="InterPro" id="IPR036386">
    <property type="entry name" value="HscB_C_sf"/>
</dbReference>
<dbReference type="Gene3D" id="1.20.1280.20">
    <property type="entry name" value="HscB, C-terminal domain"/>
    <property type="match status" value="1"/>
</dbReference>
<dbReference type="NCBIfam" id="TIGR00714">
    <property type="entry name" value="hscB"/>
    <property type="match status" value="1"/>
</dbReference>
<dbReference type="PROSITE" id="PS50076">
    <property type="entry name" value="DNAJ_2"/>
    <property type="match status" value="1"/>
</dbReference>
<keyword evidence="2" id="KW-0143">Chaperone</keyword>
<dbReference type="InterPro" id="IPR009073">
    <property type="entry name" value="HscB_oligo_C"/>
</dbReference>
<dbReference type="SUPFAM" id="SSF46565">
    <property type="entry name" value="Chaperone J-domain"/>
    <property type="match status" value="1"/>
</dbReference>
<dbReference type="PANTHER" id="PTHR14021:SF15">
    <property type="entry name" value="IRON-SULFUR CLUSTER CO-CHAPERONE PROTEIN HSCB"/>
    <property type="match status" value="1"/>
</dbReference>